<dbReference type="NCBIfam" id="TIGR02532">
    <property type="entry name" value="IV_pilin_GFxxxE"/>
    <property type="match status" value="1"/>
</dbReference>
<dbReference type="GO" id="GO:0005886">
    <property type="term" value="C:plasma membrane"/>
    <property type="evidence" value="ECO:0007669"/>
    <property type="project" value="UniProtKB-SubCell"/>
</dbReference>
<keyword evidence="8 11" id="KW-0472">Membrane</keyword>
<organism evidence="13">
    <name type="scientific">uncultured Phycisphaerae bacterium</name>
    <dbReference type="NCBI Taxonomy" id="904963"/>
    <lineage>
        <taxon>Bacteria</taxon>
        <taxon>Pseudomonadati</taxon>
        <taxon>Planctomycetota</taxon>
        <taxon>Phycisphaerae</taxon>
        <taxon>environmental samples</taxon>
    </lineage>
</organism>
<dbReference type="GO" id="GO:0015628">
    <property type="term" value="P:protein secretion by the type II secretion system"/>
    <property type="evidence" value="ECO:0007669"/>
    <property type="project" value="InterPro"/>
</dbReference>
<name>A0A6J4P7G9_9BACT</name>
<feature type="transmembrane region" description="Helical" evidence="11">
    <location>
        <begin position="20"/>
        <end position="41"/>
    </location>
</feature>
<evidence type="ECO:0000256" key="1">
    <source>
        <dbReference type="ARBA" id="ARBA00004377"/>
    </source>
</evidence>
<gene>
    <name evidence="13" type="ORF">AVDCRST_MAG64-1828</name>
</gene>
<evidence type="ECO:0000256" key="2">
    <source>
        <dbReference type="ARBA" id="ARBA00021549"/>
    </source>
</evidence>
<evidence type="ECO:0000256" key="5">
    <source>
        <dbReference type="ARBA" id="ARBA00022519"/>
    </source>
</evidence>
<dbReference type="Pfam" id="PF07963">
    <property type="entry name" value="N_methyl"/>
    <property type="match status" value="1"/>
</dbReference>
<comment type="similarity">
    <text evidence="9">Belongs to the GSP H family.</text>
</comment>
<evidence type="ECO:0000313" key="13">
    <source>
        <dbReference type="EMBL" id="CAA9403069.1"/>
    </source>
</evidence>
<dbReference type="GO" id="GO:0015627">
    <property type="term" value="C:type II protein secretion system complex"/>
    <property type="evidence" value="ECO:0007669"/>
    <property type="project" value="InterPro"/>
</dbReference>
<evidence type="ECO:0000256" key="8">
    <source>
        <dbReference type="ARBA" id="ARBA00023136"/>
    </source>
</evidence>
<dbReference type="Pfam" id="PF12019">
    <property type="entry name" value="GspH"/>
    <property type="match status" value="1"/>
</dbReference>
<evidence type="ECO:0000256" key="9">
    <source>
        <dbReference type="ARBA" id="ARBA00025772"/>
    </source>
</evidence>
<dbReference type="AlphaFoldDB" id="A0A6J4P7G9"/>
<dbReference type="InterPro" id="IPR022346">
    <property type="entry name" value="T2SS_GspH"/>
</dbReference>
<dbReference type="InterPro" id="IPR045584">
    <property type="entry name" value="Pilin-like"/>
</dbReference>
<evidence type="ECO:0000256" key="3">
    <source>
        <dbReference type="ARBA" id="ARBA00022475"/>
    </source>
</evidence>
<keyword evidence="3" id="KW-1003">Cell membrane</keyword>
<evidence type="ECO:0000256" key="4">
    <source>
        <dbReference type="ARBA" id="ARBA00022481"/>
    </source>
</evidence>
<feature type="non-terminal residue" evidence="13">
    <location>
        <position position="1"/>
    </location>
</feature>
<keyword evidence="4" id="KW-0488">Methylation</keyword>
<dbReference type="InterPro" id="IPR012902">
    <property type="entry name" value="N_methyl_site"/>
</dbReference>
<reference evidence="13" key="1">
    <citation type="submission" date="2020-02" db="EMBL/GenBank/DDBJ databases">
        <authorList>
            <person name="Meier V. D."/>
        </authorList>
    </citation>
    <scope>NUCLEOTIDE SEQUENCE</scope>
    <source>
        <strain evidence="13">AVDCRST_MAG64</strain>
    </source>
</reference>
<sequence length="195" mass="21421">TPLPHHSTTPLRPLPRPRRGFTLMELILVLLILTVIVGITIPSLRGPAAKRGIDECSGQLLALAQYARSQAVSEGVAYRLNVDAANGVYYLTRQDGPDFYELGHEFGRQFEVPEGIEVQWDDAFLTQQLQAAEATGQVLPERVAAAVPYVEFRPSGRTDPALIRLTDRDGEVTQVLCPSSTETFRIVKPDGGVKQ</sequence>
<comment type="subcellular location">
    <subcellularLocation>
        <location evidence="1">Cell inner membrane</location>
        <topology evidence="1">Single-pass membrane protein</topology>
    </subcellularLocation>
</comment>
<keyword evidence="5" id="KW-0997">Cell inner membrane</keyword>
<keyword evidence="6 11" id="KW-0812">Transmembrane</keyword>
<evidence type="ECO:0000256" key="10">
    <source>
        <dbReference type="ARBA" id="ARBA00030775"/>
    </source>
</evidence>
<evidence type="ECO:0000256" key="7">
    <source>
        <dbReference type="ARBA" id="ARBA00022989"/>
    </source>
</evidence>
<feature type="domain" description="General secretion pathway GspH" evidence="12">
    <location>
        <begin position="59"/>
        <end position="172"/>
    </location>
</feature>
<accession>A0A6J4P7G9</accession>
<protein>
    <recommendedName>
        <fullName evidence="2">Type II secretion system protein H</fullName>
    </recommendedName>
    <alternativeName>
        <fullName evidence="10">General secretion pathway protein H</fullName>
    </alternativeName>
</protein>
<evidence type="ECO:0000256" key="11">
    <source>
        <dbReference type="SAM" id="Phobius"/>
    </source>
</evidence>
<dbReference type="SUPFAM" id="SSF54523">
    <property type="entry name" value="Pili subunits"/>
    <property type="match status" value="1"/>
</dbReference>
<keyword evidence="7 11" id="KW-1133">Transmembrane helix</keyword>
<evidence type="ECO:0000259" key="12">
    <source>
        <dbReference type="Pfam" id="PF12019"/>
    </source>
</evidence>
<dbReference type="EMBL" id="CADCUQ010000418">
    <property type="protein sequence ID" value="CAA9403069.1"/>
    <property type="molecule type" value="Genomic_DNA"/>
</dbReference>
<evidence type="ECO:0000256" key="6">
    <source>
        <dbReference type="ARBA" id="ARBA00022692"/>
    </source>
</evidence>
<dbReference type="Gene3D" id="3.55.40.10">
    <property type="entry name" value="minor pseudopilin epsh domain"/>
    <property type="match status" value="1"/>
</dbReference>
<proteinExistence type="inferred from homology"/>